<dbReference type="EMBL" id="VGLS01000120">
    <property type="protein sequence ID" value="MBM3223279.1"/>
    <property type="molecule type" value="Genomic_DNA"/>
</dbReference>
<proteinExistence type="predicted"/>
<gene>
    <name evidence="1" type="ORF">FJZ47_05685</name>
</gene>
<comment type="caution">
    <text evidence="1">The sequence shown here is derived from an EMBL/GenBank/DDBJ whole genome shotgun (WGS) entry which is preliminary data.</text>
</comment>
<sequence>MTILLKQAFEKAEQLPDALQDQLAQEVLEDIAGELQWDTTLAQSEDLLEQLAAQALREFEAGRTRPQGFDEL</sequence>
<evidence type="ECO:0000313" key="1">
    <source>
        <dbReference type="EMBL" id="MBM3223279.1"/>
    </source>
</evidence>
<dbReference type="Proteomes" id="UP000712673">
    <property type="component" value="Unassembled WGS sequence"/>
</dbReference>
<organism evidence="1 2">
    <name type="scientific">Tectimicrobiota bacterium</name>
    <dbReference type="NCBI Taxonomy" id="2528274"/>
    <lineage>
        <taxon>Bacteria</taxon>
        <taxon>Pseudomonadati</taxon>
        <taxon>Nitrospinota/Tectimicrobiota group</taxon>
        <taxon>Candidatus Tectimicrobiota</taxon>
    </lineage>
</organism>
<protein>
    <submittedName>
        <fullName evidence="1">Uncharacterized protein</fullName>
    </submittedName>
</protein>
<accession>A0A937VY43</accession>
<dbReference type="AlphaFoldDB" id="A0A937VY43"/>
<name>A0A937VY43_UNCTE</name>
<reference evidence="1" key="1">
    <citation type="submission" date="2019-03" db="EMBL/GenBank/DDBJ databases">
        <title>Lake Tanganyika Metagenome-Assembled Genomes (MAGs).</title>
        <authorList>
            <person name="Tran P."/>
        </authorList>
    </citation>
    <scope>NUCLEOTIDE SEQUENCE</scope>
    <source>
        <strain evidence="1">K_DeepCast_65m_m2_066</strain>
    </source>
</reference>
<evidence type="ECO:0000313" key="2">
    <source>
        <dbReference type="Proteomes" id="UP000712673"/>
    </source>
</evidence>